<feature type="non-terminal residue" evidence="2">
    <location>
        <position position="214"/>
    </location>
</feature>
<evidence type="ECO:0000313" key="3">
    <source>
        <dbReference type="Proteomes" id="UP000194236"/>
    </source>
</evidence>
<feature type="compositionally biased region" description="Polar residues" evidence="1">
    <location>
        <begin position="108"/>
        <end position="118"/>
    </location>
</feature>
<sequence>MQNHHQPPIINVENSSSQPDEKDDEEIKQSNCEQQQPVASFNRNSTLSKSQRKRVVPQMNIKNLVLNSDVFSPPVLEQVMTPPLSSDFSTPNMKMTNGNDSIEHQRNSPEQNSSQTLNDPLGVNNPINTGTIVSDNKNPNIDVNTNQTDANNSSDVLDTQIDNHHDDSDNLSDRRGSLPLSAIEFRSIDLDVIEPYKKVISLGGHLRPSSNGET</sequence>
<evidence type="ECO:0000313" key="2">
    <source>
        <dbReference type="EMBL" id="OTF75999.1"/>
    </source>
</evidence>
<feature type="compositionally biased region" description="Basic and acidic residues" evidence="1">
    <location>
        <begin position="161"/>
        <end position="175"/>
    </location>
</feature>
<evidence type="ECO:0000256" key="1">
    <source>
        <dbReference type="SAM" id="MobiDB-lite"/>
    </source>
</evidence>
<dbReference type="Proteomes" id="UP000194236">
    <property type="component" value="Unassembled WGS sequence"/>
</dbReference>
<feature type="compositionally biased region" description="Polar residues" evidence="1">
    <location>
        <begin position="125"/>
        <end position="157"/>
    </location>
</feature>
<feature type="compositionally biased region" description="Polar residues" evidence="1">
    <location>
        <begin position="83"/>
        <end position="100"/>
    </location>
</feature>
<organism evidence="2 3">
    <name type="scientific">Euroglyphus maynei</name>
    <name type="common">Mayne's house dust mite</name>
    <dbReference type="NCBI Taxonomy" id="6958"/>
    <lineage>
        <taxon>Eukaryota</taxon>
        <taxon>Metazoa</taxon>
        <taxon>Ecdysozoa</taxon>
        <taxon>Arthropoda</taxon>
        <taxon>Chelicerata</taxon>
        <taxon>Arachnida</taxon>
        <taxon>Acari</taxon>
        <taxon>Acariformes</taxon>
        <taxon>Sarcoptiformes</taxon>
        <taxon>Astigmata</taxon>
        <taxon>Psoroptidia</taxon>
        <taxon>Analgoidea</taxon>
        <taxon>Pyroglyphidae</taxon>
        <taxon>Pyroglyphinae</taxon>
        <taxon>Euroglyphus</taxon>
    </lineage>
</organism>
<proteinExistence type="predicted"/>
<dbReference type="OrthoDB" id="19923at2759"/>
<feature type="region of interest" description="Disordered" evidence="1">
    <location>
        <begin position="82"/>
        <end position="175"/>
    </location>
</feature>
<feature type="region of interest" description="Disordered" evidence="1">
    <location>
        <begin position="1"/>
        <end position="54"/>
    </location>
</feature>
<feature type="compositionally biased region" description="Polar residues" evidence="1">
    <location>
        <begin position="29"/>
        <end position="49"/>
    </location>
</feature>
<dbReference type="EMBL" id="MUJZ01039450">
    <property type="protein sequence ID" value="OTF75999.1"/>
    <property type="molecule type" value="Genomic_DNA"/>
</dbReference>
<gene>
    <name evidence="2" type="ORF">BLA29_007245</name>
</gene>
<comment type="caution">
    <text evidence="2">The sequence shown here is derived from an EMBL/GenBank/DDBJ whole genome shotgun (WGS) entry which is preliminary data.</text>
</comment>
<keyword evidence="3" id="KW-1185">Reference proteome</keyword>
<accession>A0A1Y3B598</accession>
<protein>
    <submittedName>
        <fullName evidence="2">BCL2/adenovirus E1B 19 kDa protein-interacting protein-like protein</fullName>
    </submittedName>
</protein>
<name>A0A1Y3B598_EURMA</name>
<reference evidence="2 3" key="1">
    <citation type="submission" date="2017-03" db="EMBL/GenBank/DDBJ databases">
        <title>Genome Survey of Euroglyphus maynei.</title>
        <authorList>
            <person name="Arlian L.G."/>
            <person name="Morgan M.S."/>
            <person name="Rider S.D."/>
        </authorList>
    </citation>
    <scope>NUCLEOTIDE SEQUENCE [LARGE SCALE GENOMIC DNA]</scope>
    <source>
        <strain evidence="2">Arlian Lab</strain>
        <tissue evidence="2">Whole body</tissue>
    </source>
</reference>
<dbReference type="AlphaFoldDB" id="A0A1Y3B598"/>